<keyword evidence="1" id="KW-0378">Hydrolase</keyword>
<reference evidence="6" key="1">
    <citation type="submission" date="2021-01" db="EMBL/GenBank/DDBJ databases">
        <authorList>
            <person name="Kaushik A."/>
        </authorList>
    </citation>
    <scope>NUCLEOTIDE SEQUENCE</scope>
    <source>
        <strain evidence="6">Type strain: AG8-Rh-89/</strain>
    </source>
</reference>
<dbReference type="InterPro" id="IPR016035">
    <property type="entry name" value="Acyl_Trfase/lysoPLipase"/>
</dbReference>
<dbReference type="Pfam" id="PF01734">
    <property type="entry name" value="Patatin"/>
    <property type="match status" value="1"/>
</dbReference>
<keyword evidence="2" id="KW-0442">Lipid degradation</keyword>
<dbReference type="SUPFAM" id="SSF52151">
    <property type="entry name" value="FabD/lysophospholipase-like"/>
    <property type="match status" value="1"/>
</dbReference>
<sequence>MSKDQEKLPGLNILCIDGGGARGLSSLVVLQEVLNRLRGLKQNGEPLIPADHFDYIAGSGTGGVSACMLGKLRMPIDKAIEEYEKLMKDVFTEKKVLGSTAYKATKLQQALGAMIREATGNVEEMMLGKEGEDEKCKTAVFAMAKKNMNACIPVMFRSYRVDADPSPDCTIREALHATMAHPDLFKSVDIGNFSLKQSYTRIAT</sequence>
<dbReference type="Gene3D" id="3.40.1090.10">
    <property type="entry name" value="Cytosolic phospholipase A2 catalytic domain"/>
    <property type="match status" value="1"/>
</dbReference>
<feature type="short sequence motif" description="GXGXXG" evidence="4">
    <location>
        <begin position="18"/>
        <end position="23"/>
    </location>
</feature>
<feature type="domain" description="PNPLA" evidence="5">
    <location>
        <begin position="14"/>
        <end position="204"/>
    </location>
</feature>
<accession>A0A8H3B246</accession>
<dbReference type="PANTHER" id="PTHR24185">
    <property type="entry name" value="CALCIUM-INDEPENDENT PHOSPHOLIPASE A2-GAMMA"/>
    <property type="match status" value="1"/>
</dbReference>
<dbReference type="GO" id="GO:0016020">
    <property type="term" value="C:membrane"/>
    <property type="evidence" value="ECO:0007669"/>
    <property type="project" value="TreeGrafter"/>
</dbReference>
<organism evidence="6 7">
    <name type="scientific">Rhizoctonia solani</name>
    <dbReference type="NCBI Taxonomy" id="456999"/>
    <lineage>
        <taxon>Eukaryota</taxon>
        <taxon>Fungi</taxon>
        <taxon>Dikarya</taxon>
        <taxon>Basidiomycota</taxon>
        <taxon>Agaricomycotina</taxon>
        <taxon>Agaricomycetes</taxon>
        <taxon>Cantharellales</taxon>
        <taxon>Ceratobasidiaceae</taxon>
        <taxon>Rhizoctonia</taxon>
    </lineage>
</organism>
<dbReference type="GO" id="GO:0047499">
    <property type="term" value="F:calcium-independent phospholipase A2 activity"/>
    <property type="evidence" value="ECO:0007669"/>
    <property type="project" value="TreeGrafter"/>
</dbReference>
<gene>
    <name evidence="6" type="ORF">RDB_LOCUS35541</name>
</gene>
<evidence type="ECO:0000256" key="2">
    <source>
        <dbReference type="ARBA" id="ARBA00022963"/>
    </source>
</evidence>
<evidence type="ECO:0000256" key="3">
    <source>
        <dbReference type="ARBA" id="ARBA00023098"/>
    </source>
</evidence>
<evidence type="ECO:0000313" key="7">
    <source>
        <dbReference type="Proteomes" id="UP000663850"/>
    </source>
</evidence>
<comment type="caution">
    <text evidence="6">The sequence shown here is derived from an EMBL/GenBank/DDBJ whole genome shotgun (WGS) entry which is preliminary data.</text>
</comment>
<dbReference type="AlphaFoldDB" id="A0A8H3B246"/>
<keyword evidence="3" id="KW-0443">Lipid metabolism</keyword>
<dbReference type="PANTHER" id="PTHR24185:SF1">
    <property type="entry name" value="CALCIUM-INDEPENDENT PHOSPHOLIPASE A2-GAMMA"/>
    <property type="match status" value="1"/>
</dbReference>
<protein>
    <recommendedName>
        <fullName evidence="5">PNPLA domain-containing protein</fullName>
    </recommendedName>
</protein>
<evidence type="ECO:0000259" key="5">
    <source>
        <dbReference type="PROSITE" id="PS51635"/>
    </source>
</evidence>
<evidence type="ECO:0000256" key="4">
    <source>
        <dbReference type="PROSITE-ProRule" id="PRU01161"/>
    </source>
</evidence>
<dbReference type="GO" id="GO:0019369">
    <property type="term" value="P:arachidonate metabolic process"/>
    <property type="evidence" value="ECO:0007669"/>
    <property type="project" value="TreeGrafter"/>
</dbReference>
<dbReference type="GO" id="GO:0016042">
    <property type="term" value="P:lipid catabolic process"/>
    <property type="evidence" value="ECO:0007669"/>
    <property type="project" value="UniProtKB-KW"/>
</dbReference>
<comment type="caution">
    <text evidence="4">Lacks conserved residue(s) required for the propagation of feature annotation.</text>
</comment>
<dbReference type="GO" id="GO:0046486">
    <property type="term" value="P:glycerolipid metabolic process"/>
    <property type="evidence" value="ECO:0007669"/>
    <property type="project" value="UniProtKB-ARBA"/>
</dbReference>
<evidence type="ECO:0000313" key="6">
    <source>
        <dbReference type="EMBL" id="CAE6445879.1"/>
    </source>
</evidence>
<dbReference type="PROSITE" id="PS51635">
    <property type="entry name" value="PNPLA"/>
    <property type="match status" value="1"/>
</dbReference>
<evidence type="ECO:0000256" key="1">
    <source>
        <dbReference type="ARBA" id="ARBA00022801"/>
    </source>
</evidence>
<dbReference type="EMBL" id="CAJMWZ010001968">
    <property type="protein sequence ID" value="CAE6445879.1"/>
    <property type="molecule type" value="Genomic_DNA"/>
</dbReference>
<dbReference type="Proteomes" id="UP000663850">
    <property type="component" value="Unassembled WGS sequence"/>
</dbReference>
<name>A0A8H3B246_9AGAM</name>
<dbReference type="InterPro" id="IPR002641">
    <property type="entry name" value="PNPLA_dom"/>
</dbReference>
<proteinExistence type="predicted"/>